<feature type="region of interest" description="Disordered" evidence="1">
    <location>
        <begin position="1"/>
        <end position="40"/>
    </location>
</feature>
<reference evidence="2 3" key="1">
    <citation type="submission" date="2008-03" db="EMBL/GenBank/DDBJ databases">
        <title>Sequencing of the draft genome and assembly of Burkholderia ambifaria MEX-5.</title>
        <authorList>
            <consortium name="US DOE Joint Genome Institute (JGI-PGF)"/>
            <person name="Copeland A."/>
            <person name="Lucas S."/>
            <person name="Lapidus A."/>
            <person name="Glavina del Rio T."/>
            <person name="Dalin E."/>
            <person name="Tice H."/>
            <person name="Bruce D."/>
            <person name="Goodwin L."/>
            <person name="Pitluck S."/>
            <person name="Larimer F."/>
            <person name="Land M.L."/>
            <person name="Hauser L."/>
            <person name="Tiedje J."/>
            <person name="Richardson P."/>
        </authorList>
    </citation>
    <scope>NUCLEOTIDE SEQUENCE [LARGE SCALE GENOMIC DNA]</scope>
    <source>
        <strain evidence="2 3">MEX-5</strain>
    </source>
</reference>
<feature type="compositionally biased region" description="Polar residues" evidence="1">
    <location>
        <begin position="1"/>
        <end position="14"/>
    </location>
</feature>
<organism evidence="2 3">
    <name type="scientific">Burkholderia ambifaria MEX-5</name>
    <dbReference type="NCBI Taxonomy" id="396597"/>
    <lineage>
        <taxon>Bacteria</taxon>
        <taxon>Pseudomonadati</taxon>
        <taxon>Pseudomonadota</taxon>
        <taxon>Betaproteobacteria</taxon>
        <taxon>Burkholderiales</taxon>
        <taxon>Burkholderiaceae</taxon>
        <taxon>Burkholderia</taxon>
        <taxon>Burkholderia cepacia complex</taxon>
    </lineage>
</organism>
<dbReference type="AlphaFoldDB" id="B1TG71"/>
<sequence length="116" mass="11618">MPAVRNTSRATALSSAAVGVPGSEQTRTGVAAVDGTGSSTVPAASALATARRESGRFMIVARLETGETPAPSARAQYGWPGGNQPRSRANTYSVPPRGTSSAALAIGPPQIGFAPP</sequence>
<protein>
    <submittedName>
        <fullName evidence="2">Uncharacterized protein</fullName>
    </submittedName>
</protein>
<name>B1TG71_9BURK</name>
<dbReference type="EMBL" id="ABLK01000468">
    <property type="protein sequence ID" value="EDT37437.1"/>
    <property type="molecule type" value="Genomic_DNA"/>
</dbReference>
<proteinExistence type="predicted"/>
<comment type="caution">
    <text evidence="2">The sequence shown here is derived from an EMBL/GenBank/DDBJ whole genome shotgun (WGS) entry which is preliminary data.</text>
</comment>
<evidence type="ECO:0000313" key="2">
    <source>
        <dbReference type="EMBL" id="EDT37437.1"/>
    </source>
</evidence>
<evidence type="ECO:0000313" key="3">
    <source>
        <dbReference type="Proteomes" id="UP000004814"/>
    </source>
</evidence>
<accession>B1TG71</accession>
<gene>
    <name evidence="2" type="ORF">BamMEX5DRAFT_6787</name>
</gene>
<feature type="compositionally biased region" description="Polar residues" evidence="1">
    <location>
        <begin position="84"/>
        <end position="102"/>
    </location>
</feature>
<evidence type="ECO:0000256" key="1">
    <source>
        <dbReference type="SAM" id="MobiDB-lite"/>
    </source>
</evidence>
<dbReference type="Proteomes" id="UP000004814">
    <property type="component" value="Unassembled WGS sequence"/>
</dbReference>
<feature type="region of interest" description="Disordered" evidence="1">
    <location>
        <begin position="67"/>
        <end position="116"/>
    </location>
</feature>